<dbReference type="Proteomes" id="UP001054837">
    <property type="component" value="Unassembled WGS sequence"/>
</dbReference>
<evidence type="ECO:0000256" key="6">
    <source>
        <dbReference type="ARBA" id="ARBA00022833"/>
    </source>
</evidence>
<dbReference type="InterPro" id="IPR022755">
    <property type="entry name" value="Znf_C2H2_jaz"/>
</dbReference>
<dbReference type="GO" id="GO:0006400">
    <property type="term" value="P:tRNA modification"/>
    <property type="evidence" value="ECO:0007669"/>
    <property type="project" value="TreeGrafter"/>
</dbReference>
<evidence type="ECO:0000256" key="7">
    <source>
        <dbReference type="ARBA" id="ARBA00022840"/>
    </source>
</evidence>
<dbReference type="GO" id="GO:0005524">
    <property type="term" value="F:ATP binding"/>
    <property type="evidence" value="ECO:0007669"/>
    <property type="project" value="UniProtKB-KW"/>
</dbReference>
<dbReference type="SUPFAM" id="SSF57667">
    <property type="entry name" value="beta-beta-alpha zinc fingers"/>
    <property type="match status" value="1"/>
</dbReference>
<dbReference type="Pfam" id="PF01715">
    <property type="entry name" value="IPPT"/>
    <property type="match status" value="1"/>
</dbReference>
<evidence type="ECO:0000256" key="2">
    <source>
        <dbReference type="ARBA" id="ARBA00022679"/>
    </source>
</evidence>
<dbReference type="SUPFAM" id="SSF52540">
    <property type="entry name" value="P-loop containing nucleoside triphosphate hydrolases"/>
    <property type="match status" value="2"/>
</dbReference>
<reference evidence="9 10" key="1">
    <citation type="submission" date="2021-06" db="EMBL/GenBank/DDBJ databases">
        <title>Caerostris darwini draft genome.</title>
        <authorList>
            <person name="Kono N."/>
            <person name="Arakawa K."/>
        </authorList>
    </citation>
    <scope>NUCLEOTIDE SEQUENCE [LARGE SCALE GENOMIC DNA]</scope>
</reference>
<dbReference type="Pfam" id="PF12171">
    <property type="entry name" value="zf-C2H2_jaz"/>
    <property type="match status" value="1"/>
</dbReference>
<feature type="domain" description="C2H2-type" evidence="8">
    <location>
        <begin position="403"/>
        <end position="425"/>
    </location>
</feature>
<dbReference type="Gene3D" id="3.30.160.60">
    <property type="entry name" value="Classic Zinc Finger"/>
    <property type="match status" value="1"/>
</dbReference>
<evidence type="ECO:0000256" key="4">
    <source>
        <dbReference type="ARBA" id="ARBA00022741"/>
    </source>
</evidence>
<evidence type="ECO:0000256" key="5">
    <source>
        <dbReference type="ARBA" id="ARBA00022771"/>
    </source>
</evidence>
<keyword evidence="3" id="KW-0479">Metal-binding</keyword>
<comment type="caution">
    <text evidence="9">The sequence shown here is derived from an EMBL/GenBank/DDBJ whole genome shotgun (WGS) entry which is preliminary data.</text>
</comment>
<keyword evidence="4" id="KW-0547">Nucleotide-binding</keyword>
<dbReference type="InterPro" id="IPR036236">
    <property type="entry name" value="Znf_C2H2_sf"/>
</dbReference>
<dbReference type="EMBL" id="BPLQ01005209">
    <property type="protein sequence ID" value="GIY13324.1"/>
    <property type="molecule type" value="Genomic_DNA"/>
</dbReference>
<evidence type="ECO:0000313" key="9">
    <source>
        <dbReference type="EMBL" id="GIY13324.1"/>
    </source>
</evidence>
<dbReference type="InterPro" id="IPR013087">
    <property type="entry name" value="Znf_C2H2_type"/>
</dbReference>
<name>A0AAV4QVN1_9ARAC</name>
<dbReference type="GO" id="GO:0008270">
    <property type="term" value="F:zinc ion binding"/>
    <property type="evidence" value="ECO:0007669"/>
    <property type="project" value="UniProtKB-KW"/>
</dbReference>
<sequence length="449" mass="51511">MFDVPIVAILGCTGTGKSKLAIELAKKFNGEIISADSMQVYKGLDIITNKVTPEEQREAIHYCINCVDPLSRYTVVDFKNQALPIITNIIKQNKLPIIVGGTNYYIESLLWEVLVKNNNEHGKLVFESDASSDSKLYPVPNDVSSSTKDLFKQKILADSFKDIESIDLHKCLQEIDPELANSVHPEERRKITRSLQVYQQHGRRHSEILQEQRSQNGGSSLGGPLRFKNACMLWLQCDKEVLKQRLDDRVDEMLERGLISELLDFHKSYNEGRIDIQKPQYTEGIFQSIGFKEFHEYLVLSDEEKSSDSGRKIFEKGVEDMKLATRQYARKQTKWILNRFLKKPDRQLPPVYGLPATNLDLWKENVLLPAIDIVESIIQGKKPAQNPLPVEEGINEVKELYYCDVCEKVILGQKIWEKHLKSKKHYKIKRSKMKQSSQEVAVEKCVNTS</sequence>
<proteinExistence type="inferred from homology"/>
<dbReference type="InterPro" id="IPR027417">
    <property type="entry name" value="P-loop_NTPase"/>
</dbReference>
<dbReference type="PANTHER" id="PTHR11088">
    <property type="entry name" value="TRNA DIMETHYLALLYLTRANSFERASE"/>
    <property type="match status" value="1"/>
</dbReference>
<keyword evidence="5" id="KW-0863">Zinc-finger</keyword>
<keyword evidence="6" id="KW-0862">Zinc</keyword>
<keyword evidence="7" id="KW-0067">ATP-binding</keyword>
<protein>
    <submittedName>
        <fullName evidence="9">tRNA dimethylallyltransferase</fullName>
    </submittedName>
</protein>
<dbReference type="PANTHER" id="PTHR11088:SF89">
    <property type="entry name" value="TRNA DIMETHYLALLYLTRANSFERASE"/>
    <property type="match status" value="1"/>
</dbReference>
<dbReference type="GO" id="GO:0052381">
    <property type="term" value="F:tRNA dimethylallyltransferase activity"/>
    <property type="evidence" value="ECO:0007669"/>
    <property type="project" value="InterPro"/>
</dbReference>
<dbReference type="InterPro" id="IPR039657">
    <property type="entry name" value="Dimethylallyltransferase"/>
</dbReference>
<keyword evidence="10" id="KW-1185">Reference proteome</keyword>
<dbReference type="GO" id="GO:0005739">
    <property type="term" value="C:mitochondrion"/>
    <property type="evidence" value="ECO:0007669"/>
    <property type="project" value="TreeGrafter"/>
</dbReference>
<accession>A0AAV4QVN1</accession>
<evidence type="ECO:0000259" key="8">
    <source>
        <dbReference type="PROSITE" id="PS00028"/>
    </source>
</evidence>
<dbReference type="Gene3D" id="1.10.20.140">
    <property type="match status" value="1"/>
</dbReference>
<evidence type="ECO:0000313" key="10">
    <source>
        <dbReference type="Proteomes" id="UP001054837"/>
    </source>
</evidence>
<evidence type="ECO:0000256" key="1">
    <source>
        <dbReference type="ARBA" id="ARBA00005842"/>
    </source>
</evidence>
<organism evidence="9 10">
    <name type="scientific">Caerostris darwini</name>
    <dbReference type="NCBI Taxonomy" id="1538125"/>
    <lineage>
        <taxon>Eukaryota</taxon>
        <taxon>Metazoa</taxon>
        <taxon>Ecdysozoa</taxon>
        <taxon>Arthropoda</taxon>
        <taxon>Chelicerata</taxon>
        <taxon>Arachnida</taxon>
        <taxon>Araneae</taxon>
        <taxon>Araneomorphae</taxon>
        <taxon>Entelegynae</taxon>
        <taxon>Araneoidea</taxon>
        <taxon>Araneidae</taxon>
        <taxon>Caerostris</taxon>
    </lineage>
</organism>
<keyword evidence="2" id="KW-0808">Transferase</keyword>
<gene>
    <name evidence="9" type="primary">TRIT1</name>
    <name evidence="9" type="ORF">CDAR_67101</name>
</gene>
<evidence type="ECO:0000256" key="3">
    <source>
        <dbReference type="ARBA" id="ARBA00022723"/>
    </source>
</evidence>
<dbReference type="Gene3D" id="3.40.50.300">
    <property type="entry name" value="P-loop containing nucleotide triphosphate hydrolases"/>
    <property type="match status" value="1"/>
</dbReference>
<dbReference type="AlphaFoldDB" id="A0AAV4QVN1"/>
<dbReference type="InterPro" id="IPR018022">
    <property type="entry name" value="IPT"/>
</dbReference>
<dbReference type="PROSITE" id="PS00028">
    <property type="entry name" value="ZINC_FINGER_C2H2_1"/>
    <property type="match status" value="1"/>
</dbReference>
<comment type="similarity">
    <text evidence="1">Belongs to the IPP transferase family.</text>
</comment>
<dbReference type="HAMAP" id="MF_00185">
    <property type="entry name" value="IPP_trans"/>
    <property type="match status" value="1"/>
</dbReference>